<keyword evidence="1" id="KW-1133">Transmembrane helix</keyword>
<organism evidence="2">
    <name type="scientific">viral metagenome</name>
    <dbReference type="NCBI Taxonomy" id="1070528"/>
    <lineage>
        <taxon>unclassified sequences</taxon>
        <taxon>metagenomes</taxon>
        <taxon>organismal metagenomes</taxon>
    </lineage>
</organism>
<keyword evidence="1" id="KW-0472">Membrane</keyword>
<accession>A0A6C0KZ14</accession>
<evidence type="ECO:0000313" key="2">
    <source>
        <dbReference type="EMBL" id="QHU22481.1"/>
    </source>
</evidence>
<reference evidence="2" key="1">
    <citation type="journal article" date="2020" name="Nature">
        <title>Giant virus diversity and host interactions through global metagenomics.</title>
        <authorList>
            <person name="Schulz F."/>
            <person name="Roux S."/>
            <person name="Paez-Espino D."/>
            <person name="Jungbluth S."/>
            <person name="Walsh D.A."/>
            <person name="Denef V.J."/>
            <person name="McMahon K.D."/>
            <person name="Konstantinidis K.T."/>
            <person name="Eloe-Fadrosh E.A."/>
            <person name="Kyrpides N.C."/>
            <person name="Woyke T."/>
        </authorList>
    </citation>
    <scope>NUCLEOTIDE SEQUENCE</scope>
    <source>
        <strain evidence="2">GVMAG-S-ERX555907-102</strain>
    </source>
</reference>
<feature type="transmembrane region" description="Helical" evidence="1">
    <location>
        <begin position="20"/>
        <end position="43"/>
    </location>
</feature>
<protein>
    <submittedName>
        <fullName evidence="2">Uncharacterized protein</fullName>
    </submittedName>
</protein>
<proteinExistence type="predicted"/>
<name>A0A6C0KZ14_9ZZZZ</name>
<dbReference type="AlphaFoldDB" id="A0A6C0KZ14"/>
<keyword evidence="1" id="KW-0812">Transmembrane</keyword>
<feature type="transmembrane region" description="Helical" evidence="1">
    <location>
        <begin position="50"/>
        <end position="67"/>
    </location>
</feature>
<dbReference type="EMBL" id="MN741008">
    <property type="protein sequence ID" value="QHU22481.1"/>
    <property type="molecule type" value="Genomic_DNA"/>
</dbReference>
<sequence>MNNINEVFFSPLSKEYCVYFYFVTVVLFVILILAMFTMIISIFKSKKKDNYLLMMSNILTLALVYFQNRLLYSMCVN</sequence>
<evidence type="ECO:0000256" key="1">
    <source>
        <dbReference type="SAM" id="Phobius"/>
    </source>
</evidence>